<proteinExistence type="predicted"/>
<dbReference type="InterPro" id="IPR018964">
    <property type="entry name" value="Phage_phiJL001_Gp84_C"/>
</dbReference>
<comment type="caution">
    <text evidence="2">The sequence shown here is derived from an EMBL/GenBank/DDBJ whole genome shotgun (WGS) entry which is preliminary data.</text>
</comment>
<dbReference type="NCBIfam" id="TIGR02218">
    <property type="entry name" value="phg_TIGR02218"/>
    <property type="match status" value="1"/>
</dbReference>
<dbReference type="Pfam" id="PF09931">
    <property type="entry name" value="Phage_phiJL001_Gp84_N"/>
    <property type="match status" value="1"/>
</dbReference>
<evidence type="ECO:0000313" key="2">
    <source>
        <dbReference type="EMBL" id="GLK63224.1"/>
    </source>
</evidence>
<dbReference type="AlphaFoldDB" id="A0AAD3RT40"/>
<dbReference type="RefSeq" id="WP_271179197.1">
    <property type="nucleotide sequence ID" value="NZ_BSFH01000016.1"/>
</dbReference>
<dbReference type="InterPro" id="IPR011928">
    <property type="entry name" value="Phage_phiJL001_Gp84"/>
</dbReference>
<dbReference type="EMBL" id="BSFH01000016">
    <property type="protein sequence ID" value="GLK63224.1"/>
    <property type="molecule type" value="Genomic_DNA"/>
</dbReference>
<keyword evidence="3" id="KW-1185">Reference proteome</keyword>
<evidence type="ECO:0000313" key="3">
    <source>
        <dbReference type="Proteomes" id="UP001143349"/>
    </source>
</evidence>
<feature type="domain" description="Bacteriophage phiJL001 Gp84 C-terminal" evidence="1">
    <location>
        <begin position="180"/>
        <end position="263"/>
    </location>
</feature>
<dbReference type="Proteomes" id="UP001143349">
    <property type="component" value="Unassembled WGS sequence"/>
</dbReference>
<sequence length="272" mass="29582">MSGTIARAWAVRRRDGLELGFTDHDRELGFEDITFRPDSGLSARALVQGLGLSVDNSEAMGALSDAAITEQDLMAGRWDSAEVRLWEVDWSNAANRQLIFRGHLGEVVRSGAAFSAELRGLSEPLNKAQGRVYHPRCSAVLGDGKCRFDLSKPGYSAEGVVLADEGGRLTLSGIAGHDPGWFEHGRLIMLSGAAEGLSAMVKADVAQPGNRRAVELWTALGIQPVAGDRVRLVAGCDKRGETCRMKFLNYLNFRGFPHLPPEDWLIAPKVNR</sequence>
<evidence type="ECO:0000259" key="1">
    <source>
        <dbReference type="Pfam" id="PF09356"/>
    </source>
</evidence>
<gene>
    <name evidence="2" type="ORF">GCM10017635_06940</name>
</gene>
<protein>
    <submittedName>
        <fullName evidence="2">Phage protein</fullName>
    </submittedName>
</protein>
<reference evidence="2" key="2">
    <citation type="submission" date="2023-01" db="EMBL/GenBank/DDBJ databases">
        <authorList>
            <person name="Sun Q."/>
            <person name="Evtushenko L."/>
        </authorList>
    </citation>
    <scope>NUCLEOTIDE SEQUENCE</scope>
    <source>
        <strain evidence="2">VKM B-2222</strain>
    </source>
</reference>
<reference evidence="2" key="1">
    <citation type="journal article" date="2014" name="Int. J. Syst. Evol. Microbiol.">
        <title>Complete genome sequence of Corynebacterium casei LMG S-19264T (=DSM 44701T), isolated from a smear-ripened cheese.</title>
        <authorList>
            <consortium name="US DOE Joint Genome Institute (JGI-PGF)"/>
            <person name="Walter F."/>
            <person name="Albersmeier A."/>
            <person name="Kalinowski J."/>
            <person name="Ruckert C."/>
        </authorList>
    </citation>
    <scope>NUCLEOTIDE SEQUENCE</scope>
    <source>
        <strain evidence="2">VKM B-2222</strain>
    </source>
</reference>
<accession>A0AAD3RT40</accession>
<organism evidence="2 3">
    <name type="scientific">Paracoccus kondratievae</name>
    <dbReference type="NCBI Taxonomy" id="135740"/>
    <lineage>
        <taxon>Bacteria</taxon>
        <taxon>Pseudomonadati</taxon>
        <taxon>Pseudomonadota</taxon>
        <taxon>Alphaproteobacteria</taxon>
        <taxon>Rhodobacterales</taxon>
        <taxon>Paracoccaceae</taxon>
        <taxon>Paracoccus</taxon>
    </lineage>
</organism>
<dbReference type="Pfam" id="PF09356">
    <property type="entry name" value="Phage_BR0599"/>
    <property type="match status" value="1"/>
</dbReference>
<name>A0AAD3RT40_9RHOB</name>